<dbReference type="InterPro" id="IPR024079">
    <property type="entry name" value="MetalloPept_cat_dom_sf"/>
</dbReference>
<evidence type="ECO:0000256" key="1">
    <source>
        <dbReference type="SAM" id="SignalP"/>
    </source>
</evidence>
<proteinExistence type="predicted"/>
<dbReference type="EMBL" id="NJAK01000001">
    <property type="protein sequence ID" value="PHM60967.1"/>
    <property type="molecule type" value="Genomic_DNA"/>
</dbReference>
<keyword evidence="3" id="KW-1185">Reference proteome</keyword>
<dbReference type="GO" id="GO:0008237">
    <property type="term" value="F:metallopeptidase activity"/>
    <property type="evidence" value="ECO:0007669"/>
    <property type="project" value="InterPro"/>
</dbReference>
<gene>
    <name evidence="2" type="ORF">Xish_00073</name>
</gene>
<evidence type="ECO:0008006" key="4">
    <source>
        <dbReference type="Google" id="ProtNLM"/>
    </source>
</evidence>
<feature type="signal peptide" evidence="1">
    <location>
        <begin position="1"/>
        <end position="28"/>
    </location>
</feature>
<dbReference type="SUPFAM" id="SSF55486">
    <property type="entry name" value="Metalloproteases ('zincins'), catalytic domain"/>
    <property type="match status" value="1"/>
</dbReference>
<dbReference type="OrthoDB" id="6441916at2"/>
<dbReference type="AlphaFoldDB" id="A0A2D0KCM1"/>
<accession>A0A2D0KCM1</accession>
<comment type="caution">
    <text evidence="2">The sequence shown here is derived from an EMBL/GenBank/DDBJ whole genome shotgun (WGS) entry which is preliminary data.</text>
</comment>
<dbReference type="Proteomes" id="UP000222168">
    <property type="component" value="Unassembled WGS sequence"/>
</dbReference>
<protein>
    <recommendedName>
        <fullName evidence="4">Peptidase M10 metallopeptidase domain-containing protein</fullName>
    </recommendedName>
</protein>
<sequence length="317" mass="36647">MYKKFPKSSKVFNLLCFILLTAPIHGYAQPSNFDPSDPVYNHVSFFIEANTLHTNTPMPYSVVHHYGPFMRYEVNPQMTIHFNIEGGESEDIRLQPLVDEAAAYWNEILNNNGLTIVPISSGGGIPNFIIRTAPTSFFGSFRRAIAITLDADFSELRNLNRQYPFITSPGIYIRQSNEINRAELQQLETNFGTNDRTALLENFTYTVLLHEFGHAVGLSHPRPRTNTIALYPPPRERWHIADELGVASLETLQDRPQPALMESFQFEFLQVLYLYNRPQYQHLARHMIHLSDGERRWIQNMVSCTRRYNPILHYSLK</sequence>
<feature type="chain" id="PRO_5012677549" description="Peptidase M10 metallopeptidase domain-containing protein" evidence="1">
    <location>
        <begin position="29"/>
        <end position="317"/>
    </location>
</feature>
<evidence type="ECO:0000313" key="3">
    <source>
        <dbReference type="Proteomes" id="UP000222168"/>
    </source>
</evidence>
<keyword evidence="1" id="KW-0732">Signal</keyword>
<name>A0A2D0KCM1_9GAMM</name>
<evidence type="ECO:0000313" key="2">
    <source>
        <dbReference type="EMBL" id="PHM60967.1"/>
    </source>
</evidence>
<organism evidence="2 3">
    <name type="scientific">Xenorhabdus ishibashii</name>
    <dbReference type="NCBI Taxonomy" id="1034471"/>
    <lineage>
        <taxon>Bacteria</taxon>
        <taxon>Pseudomonadati</taxon>
        <taxon>Pseudomonadota</taxon>
        <taxon>Gammaproteobacteria</taxon>
        <taxon>Enterobacterales</taxon>
        <taxon>Morganellaceae</taxon>
        <taxon>Xenorhabdus</taxon>
    </lineage>
</organism>
<reference evidence="2 3" key="1">
    <citation type="journal article" date="2017" name="Nat. Microbiol.">
        <title>Natural product diversity associated with the nematode symbionts Photorhabdus and Xenorhabdus.</title>
        <authorList>
            <person name="Tobias N.J."/>
            <person name="Wolff H."/>
            <person name="Djahanschiri B."/>
            <person name="Grundmann F."/>
            <person name="Kronenwerth M."/>
            <person name="Shi Y.M."/>
            <person name="Simonyi S."/>
            <person name="Grun P."/>
            <person name="Shapiro-Ilan D."/>
            <person name="Pidot S.J."/>
            <person name="Stinear T.P."/>
            <person name="Ebersberger I."/>
            <person name="Bode H.B."/>
        </authorList>
    </citation>
    <scope>NUCLEOTIDE SEQUENCE [LARGE SCALE GENOMIC DNA]</scope>
    <source>
        <strain evidence="2 3">DSM 22670</strain>
    </source>
</reference>
<dbReference type="Gene3D" id="3.40.390.10">
    <property type="entry name" value="Collagenase (Catalytic Domain)"/>
    <property type="match status" value="1"/>
</dbReference>
<dbReference type="RefSeq" id="WP_099116215.1">
    <property type="nucleotide sequence ID" value="NZ_NJAK01000001.1"/>
</dbReference>